<dbReference type="Proteomes" id="UP000789405">
    <property type="component" value="Unassembled WGS sequence"/>
</dbReference>
<dbReference type="AlphaFoldDB" id="A0A9N9N6R6"/>
<dbReference type="EMBL" id="CAJVPY010009272">
    <property type="protein sequence ID" value="CAG8706696.1"/>
    <property type="molecule type" value="Genomic_DNA"/>
</dbReference>
<sequence length="77" mass="8781">LFAIFLTANAVPFQLNKRATNFEPCSDDFDSLTVAINPDPLLETNMNYLMYPKHITVNKTIVQIVLFSAEKNITIKY</sequence>
<reference evidence="1" key="1">
    <citation type="submission" date="2021-06" db="EMBL/GenBank/DDBJ databases">
        <authorList>
            <person name="Kallberg Y."/>
            <person name="Tangrot J."/>
            <person name="Rosling A."/>
        </authorList>
    </citation>
    <scope>NUCLEOTIDE SEQUENCE</scope>
    <source>
        <strain evidence="1">MA453B</strain>
    </source>
</reference>
<organism evidence="1 2">
    <name type="scientific">Dentiscutata erythropus</name>
    <dbReference type="NCBI Taxonomy" id="1348616"/>
    <lineage>
        <taxon>Eukaryota</taxon>
        <taxon>Fungi</taxon>
        <taxon>Fungi incertae sedis</taxon>
        <taxon>Mucoromycota</taxon>
        <taxon>Glomeromycotina</taxon>
        <taxon>Glomeromycetes</taxon>
        <taxon>Diversisporales</taxon>
        <taxon>Gigasporaceae</taxon>
        <taxon>Dentiscutata</taxon>
    </lineage>
</organism>
<protein>
    <submittedName>
        <fullName evidence="1">10326_t:CDS:1</fullName>
    </submittedName>
</protein>
<dbReference type="OrthoDB" id="2357745at2759"/>
<evidence type="ECO:0000313" key="2">
    <source>
        <dbReference type="Proteomes" id="UP000789405"/>
    </source>
</evidence>
<accession>A0A9N9N6R6</accession>
<name>A0A9N9N6R6_9GLOM</name>
<evidence type="ECO:0000313" key="1">
    <source>
        <dbReference type="EMBL" id="CAG8706696.1"/>
    </source>
</evidence>
<gene>
    <name evidence="1" type="ORF">DERYTH_LOCUS13329</name>
</gene>
<feature type="non-terminal residue" evidence="1">
    <location>
        <position position="1"/>
    </location>
</feature>
<keyword evidence="2" id="KW-1185">Reference proteome</keyword>
<proteinExistence type="predicted"/>
<comment type="caution">
    <text evidence="1">The sequence shown here is derived from an EMBL/GenBank/DDBJ whole genome shotgun (WGS) entry which is preliminary data.</text>
</comment>